<dbReference type="EMBL" id="OX458333">
    <property type="protein sequence ID" value="CAI8790547.1"/>
    <property type="molecule type" value="Genomic_DNA"/>
</dbReference>
<dbReference type="InterPro" id="IPR038717">
    <property type="entry name" value="Tc1-like_DDE_dom"/>
</dbReference>
<protein>
    <submittedName>
        <fullName evidence="2">DDE superfamily endonuclease</fullName>
    </submittedName>
</protein>
<evidence type="ECO:0000313" key="3">
    <source>
        <dbReference type="Proteomes" id="UP001162030"/>
    </source>
</evidence>
<feature type="domain" description="Tc1-like transposase DDE" evidence="1">
    <location>
        <begin position="32"/>
        <end position="173"/>
    </location>
</feature>
<accession>A0ABN8X057</accession>
<dbReference type="NCBIfam" id="NF033545">
    <property type="entry name" value="transpos_IS630"/>
    <property type="match status" value="1"/>
</dbReference>
<keyword evidence="2" id="KW-0255">Endonuclease</keyword>
<name>A0ABN8X057_9GAMM</name>
<dbReference type="Proteomes" id="UP001162030">
    <property type="component" value="Chromosome"/>
</dbReference>
<dbReference type="GO" id="GO:0004519">
    <property type="term" value="F:endonuclease activity"/>
    <property type="evidence" value="ECO:0007669"/>
    <property type="project" value="UniProtKB-KW"/>
</dbReference>
<gene>
    <name evidence="2" type="ORF">MSZNOR_1393</name>
</gene>
<keyword evidence="3" id="KW-1185">Reference proteome</keyword>
<dbReference type="InterPro" id="IPR047655">
    <property type="entry name" value="Transpos_IS630-like"/>
</dbReference>
<keyword evidence="2" id="KW-0378">Hydrolase</keyword>
<keyword evidence="2" id="KW-0540">Nuclease</keyword>
<sequence length="222" mass="25741">MWVIPPEASAEFVAHMEEVLEVYQRPYQPERPVVCLDETFTQLMGEVREPLPPAPGQVERYDSVYVRNGVASLFLAFEPLAGWREVQITEGRTRKDFAQVVRDLVDGRYREADKVVLVMDQLNTHSTASLYEAFAPEEARRIAERLEIHHTPKHGSWLDRAEIGLSALARDLPERVGERADLEQHLKAWTERRNQTQVKAQWQFTTKEARIKLRKLYPTYDG</sequence>
<evidence type="ECO:0000259" key="1">
    <source>
        <dbReference type="Pfam" id="PF13358"/>
    </source>
</evidence>
<reference evidence="2 3" key="1">
    <citation type="submission" date="2023-03" db="EMBL/GenBank/DDBJ databases">
        <authorList>
            <person name="Pearce D."/>
        </authorList>
    </citation>
    <scope>NUCLEOTIDE SEQUENCE [LARGE SCALE GENOMIC DNA]</scope>
    <source>
        <strain evidence="2">Msz</strain>
    </source>
</reference>
<proteinExistence type="predicted"/>
<evidence type="ECO:0000313" key="2">
    <source>
        <dbReference type="EMBL" id="CAI8790547.1"/>
    </source>
</evidence>
<organism evidence="2 3">
    <name type="scientific">Methylocaldum szegediense</name>
    <dbReference type="NCBI Taxonomy" id="73780"/>
    <lineage>
        <taxon>Bacteria</taxon>
        <taxon>Pseudomonadati</taxon>
        <taxon>Pseudomonadota</taxon>
        <taxon>Gammaproteobacteria</taxon>
        <taxon>Methylococcales</taxon>
        <taxon>Methylococcaceae</taxon>
        <taxon>Methylocaldum</taxon>
    </lineage>
</organism>
<dbReference type="Pfam" id="PF13358">
    <property type="entry name" value="DDE_3"/>
    <property type="match status" value="1"/>
</dbReference>